<dbReference type="Pfam" id="PF08240">
    <property type="entry name" value="ADH_N"/>
    <property type="match status" value="1"/>
</dbReference>
<dbReference type="GO" id="GO:0008270">
    <property type="term" value="F:zinc ion binding"/>
    <property type="evidence" value="ECO:0007669"/>
    <property type="project" value="InterPro"/>
</dbReference>
<name>A0A7G1KGE4_9NOCA</name>
<accession>A0A7G1KGE4</accession>
<keyword evidence="4" id="KW-1185">Reference proteome</keyword>
<dbReference type="EMBL" id="AP023396">
    <property type="protein sequence ID" value="BCK53313.1"/>
    <property type="molecule type" value="Genomic_DNA"/>
</dbReference>
<evidence type="ECO:0000313" key="4">
    <source>
        <dbReference type="Proteomes" id="UP000516173"/>
    </source>
</evidence>
<dbReference type="InterPro" id="IPR002364">
    <property type="entry name" value="Quin_OxRdtase/zeta-crystal_CS"/>
</dbReference>
<feature type="domain" description="Enoyl reductase (ER)" evidence="2">
    <location>
        <begin position="10"/>
        <end position="295"/>
    </location>
</feature>
<proteinExistence type="predicted"/>
<dbReference type="PROSITE" id="PS01162">
    <property type="entry name" value="QOR_ZETA_CRYSTAL"/>
    <property type="match status" value="1"/>
</dbReference>
<evidence type="ECO:0000259" key="2">
    <source>
        <dbReference type="SMART" id="SM00829"/>
    </source>
</evidence>
<dbReference type="SUPFAM" id="SSF51735">
    <property type="entry name" value="NAD(P)-binding Rossmann-fold domains"/>
    <property type="match status" value="1"/>
</dbReference>
<dbReference type="AlphaFoldDB" id="A0A7G1KGE4"/>
<dbReference type="GO" id="GO:0016491">
    <property type="term" value="F:oxidoreductase activity"/>
    <property type="evidence" value="ECO:0007669"/>
    <property type="project" value="UniProtKB-KW"/>
</dbReference>
<dbReference type="Gene3D" id="3.40.50.720">
    <property type="entry name" value="NAD(P)-binding Rossmann-like Domain"/>
    <property type="match status" value="1"/>
</dbReference>
<dbReference type="PANTHER" id="PTHR11695">
    <property type="entry name" value="ALCOHOL DEHYDROGENASE RELATED"/>
    <property type="match status" value="1"/>
</dbReference>
<dbReference type="InterPro" id="IPR050700">
    <property type="entry name" value="YIM1/Zinc_Alcohol_DH_Fams"/>
</dbReference>
<dbReference type="KEGG" id="nwl:NWFMUON74_10850"/>
<protein>
    <submittedName>
        <fullName evidence="3">NADPH:quinone reductase</fullName>
    </submittedName>
</protein>
<dbReference type="InterPro" id="IPR036291">
    <property type="entry name" value="NAD(P)-bd_dom_sf"/>
</dbReference>
<dbReference type="PANTHER" id="PTHR11695:SF294">
    <property type="entry name" value="RETICULON-4-INTERACTING PROTEIN 1, MITOCHONDRIAL"/>
    <property type="match status" value="1"/>
</dbReference>
<dbReference type="InterPro" id="IPR013154">
    <property type="entry name" value="ADH-like_N"/>
</dbReference>
<dbReference type="GeneID" id="80345697"/>
<keyword evidence="1" id="KW-0560">Oxidoreductase</keyword>
<dbReference type="RefSeq" id="WP_187686878.1">
    <property type="nucleotide sequence ID" value="NZ_AP023396.1"/>
</dbReference>
<dbReference type="CDD" id="cd05289">
    <property type="entry name" value="MDR_like_2"/>
    <property type="match status" value="1"/>
</dbReference>
<dbReference type="Gene3D" id="3.90.180.10">
    <property type="entry name" value="Medium-chain alcohol dehydrogenases, catalytic domain"/>
    <property type="match status" value="1"/>
</dbReference>
<dbReference type="InterPro" id="IPR020843">
    <property type="entry name" value="ER"/>
</dbReference>
<dbReference type="Pfam" id="PF13602">
    <property type="entry name" value="ADH_zinc_N_2"/>
    <property type="match status" value="1"/>
</dbReference>
<dbReference type="Proteomes" id="UP000516173">
    <property type="component" value="Chromosome"/>
</dbReference>
<reference evidence="3 4" key="1">
    <citation type="submission" date="2020-08" db="EMBL/GenBank/DDBJ databases">
        <title>Genome Sequencing of Nocardia wallacei strain FMUON74 and assembly.</title>
        <authorList>
            <person name="Toyokawa M."/>
            <person name="Uesaka K."/>
        </authorList>
    </citation>
    <scope>NUCLEOTIDE SEQUENCE [LARGE SCALE GENOMIC DNA]</scope>
    <source>
        <strain evidence="3 4">FMUON74</strain>
    </source>
</reference>
<dbReference type="InterPro" id="IPR011032">
    <property type="entry name" value="GroES-like_sf"/>
</dbReference>
<organism evidence="3 4">
    <name type="scientific">Nocardia wallacei</name>
    <dbReference type="NCBI Taxonomy" id="480035"/>
    <lineage>
        <taxon>Bacteria</taxon>
        <taxon>Bacillati</taxon>
        <taxon>Actinomycetota</taxon>
        <taxon>Actinomycetes</taxon>
        <taxon>Mycobacteriales</taxon>
        <taxon>Nocardiaceae</taxon>
        <taxon>Nocardia</taxon>
    </lineage>
</organism>
<dbReference type="SUPFAM" id="SSF50129">
    <property type="entry name" value="GroES-like"/>
    <property type="match status" value="1"/>
</dbReference>
<evidence type="ECO:0000313" key="3">
    <source>
        <dbReference type="EMBL" id="BCK53313.1"/>
    </source>
</evidence>
<sequence length="301" mass="31913">MRAITQKTFGGPDVLETVDLPRPVPQPGEVLVRVAATSVNPADWKLRSGSVTRIGDPPFTLGLDVSGTVAELGPGVTGFDRGDEVFGMLLNRSGAYAEYVVLPADSLAHKPAELDHVHAAALPVVALTGWQALAGLRTGQRLLIHAAAGGIGHLAVQFAKARGAYVIGTARAVNHDFLRGLGADELIDYTAVDFTEAVRDVDVVLDLVGGDYGSRSLRVLRPGGRYLDTQGSDAEGDPRYVRMYVEPSGAELREIAGSAARGELHIEVERVMSLADVAEAHKLSESGRVRGKIVLLPWAAE</sequence>
<gene>
    <name evidence="3" type="ORF">NWFMUON74_10850</name>
</gene>
<evidence type="ECO:0000256" key="1">
    <source>
        <dbReference type="ARBA" id="ARBA00023002"/>
    </source>
</evidence>
<dbReference type="SMART" id="SM00829">
    <property type="entry name" value="PKS_ER"/>
    <property type="match status" value="1"/>
</dbReference>